<gene>
    <name evidence="1" type="ORF">Ami103574_04440</name>
</gene>
<evidence type="ECO:0000313" key="2">
    <source>
        <dbReference type="Proteomes" id="UP000466848"/>
    </source>
</evidence>
<keyword evidence="2" id="KW-1185">Reference proteome</keyword>
<proteinExistence type="predicted"/>
<dbReference type="Proteomes" id="UP000466848">
    <property type="component" value="Chromosome"/>
</dbReference>
<dbReference type="InterPro" id="IPR008767">
    <property type="entry name" value="Phage_SPP1_head-tail_adaptor"/>
</dbReference>
<dbReference type="Gene3D" id="2.40.10.270">
    <property type="entry name" value="Bacteriophage SPP1 head-tail adaptor protein"/>
    <property type="match status" value="1"/>
</dbReference>
<organism evidence="1 2">
    <name type="scientific">Aminipila butyrica</name>
    <dbReference type="NCBI Taxonomy" id="433296"/>
    <lineage>
        <taxon>Bacteria</taxon>
        <taxon>Bacillati</taxon>
        <taxon>Bacillota</taxon>
        <taxon>Clostridia</taxon>
        <taxon>Peptostreptococcales</taxon>
        <taxon>Anaerovoracaceae</taxon>
        <taxon>Aminipila</taxon>
    </lineage>
</organism>
<reference evidence="1 2" key="1">
    <citation type="submission" date="2020-02" db="EMBL/GenBank/DDBJ databases">
        <authorList>
            <person name="Kim Y.B."/>
            <person name="Roh S.W."/>
        </authorList>
    </citation>
    <scope>NUCLEOTIDE SEQUENCE [LARGE SCALE GENOMIC DNA]</scope>
    <source>
        <strain evidence="1 2">DSM 103574</strain>
    </source>
</reference>
<dbReference type="AlphaFoldDB" id="A0A858BRP4"/>
<dbReference type="EMBL" id="CP048649">
    <property type="protein sequence ID" value="QIB68611.1"/>
    <property type="molecule type" value="Genomic_DNA"/>
</dbReference>
<dbReference type="NCBIfam" id="TIGR01563">
    <property type="entry name" value="gp16_SPP1"/>
    <property type="match status" value="1"/>
</dbReference>
<accession>A0A858BRP4</accession>
<protein>
    <submittedName>
        <fullName evidence="1">Phage head closure protein</fullName>
    </submittedName>
</protein>
<sequence>MNPGKYRNKITFLKREHGQDDYGEQVDEWTAFKTVWAAKDPLLGNEFFKAVATEAKVEVKFNSRYITGITGDMRIQHDNEIYEILSAIDVKSLHKELLCYCRRIPDGEG</sequence>
<evidence type="ECO:0000313" key="1">
    <source>
        <dbReference type="EMBL" id="QIB68611.1"/>
    </source>
</evidence>
<dbReference type="RefSeq" id="WP_163065474.1">
    <property type="nucleotide sequence ID" value="NZ_CP048649.1"/>
</dbReference>
<dbReference type="InterPro" id="IPR038666">
    <property type="entry name" value="SSP1_head-tail_sf"/>
</dbReference>
<name>A0A858BRP4_9FIRM</name>
<dbReference type="Pfam" id="PF05521">
    <property type="entry name" value="Phage_HCP"/>
    <property type="match status" value="1"/>
</dbReference>
<dbReference type="KEGG" id="abut:Ami103574_04440"/>